<gene>
    <name evidence="2" type="ordered locus">CHU_1798</name>
</gene>
<dbReference type="Gene3D" id="2.60.40.10">
    <property type="entry name" value="Immunoglobulins"/>
    <property type="match status" value="2"/>
</dbReference>
<dbReference type="InterPro" id="IPR000601">
    <property type="entry name" value="PKD_dom"/>
</dbReference>
<accession>A0A6N4SRX2</accession>
<feature type="domain" description="PKD" evidence="1">
    <location>
        <begin position="311"/>
        <end position="392"/>
    </location>
</feature>
<dbReference type="PROSITE" id="PS50093">
    <property type="entry name" value="PKD"/>
    <property type="match status" value="1"/>
</dbReference>
<reference evidence="2 3" key="1">
    <citation type="journal article" date="2007" name="Appl. Environ. Microbiol.">
        <title>Genome sequence of the cellulolytic gliding bacterium Cytophaga hutchinsonii.</title>
        <authorList>
            <person name="Xie G."/>
            <person name="Bruce D.C."/>
            <person name="Challacombe J.F."/>
            <person name="Chertkov O."/>
            <person name="Detter J.C."/>
            <person name="Gilna P."/>
            <person name="Han C.S."/>
            <person name="Lucas S."/>
            <person name="Misra M."/>
            <person name="Myers G.L."/>
            <person name="Richardson P."/>
            <person name="Tapia R."/>
            <person name="Thayer N."/>
            <person name="Thompson L.S."/>
            <person name="Brettin T.S."/>
            <person name="Henrissat B."/>
            <person name="Wilson D.B."/>
            <person name="McBride M.J."/>
        </authorList>
    </citation>
    <scope>NUCLEOTIDE SEQUENCE [LARGE SCALE GENOMIC DNA]</scope>
    <source>
        <strain evidence="3">ATCC 33406 / DSM 1761 / CIP 103989 / NBRC 15051 / NCIMB 9469 / D465</strain>
    </source>
</reference>
<dbReference type="InterPro" id="IPR013783">
    <property type="entry name" value="Ig-like_fold"/>
</dbReference>
<dbReference type="EMBL" id="CP000383">
    <property type="protein sequence ID" value="ABG59065.1"/>
    <property type="molecule type" value="Genomic_DNA"/>
</dbReference>
<organism evidence="2 3">
    <name type="scientific">Cytophaga hutchinsonii (strain ATCC 33406 / DSM 1761 / CIP 103989 / NBRC 15051 / NCIMB 9469 / D465)</name>
    <dbReference type="NCBI Taxonomy" id="269798"/>
    <lineage>
        <taxon>Bacteria</taxon>
        <taxon>Pseudomonadati</taxon>
        <taxon>Bacteroidota</taxon>
        <taxon>Cytophagia</taxon>
        <taxon>Cytophagales</taxon>
        <taxon>Cytophagaceae</taxon>
        <taxon>Cytophaga</taxon>
    </lineage>
</organism>
<name>A0A6N4SRX2_CYTH3</name>
<dbReference type="Proteomes" id="UP000001822">
    <property type="component" value="Chromosome"/>
</dbReference>
<dbReference type="AlphaFoldDB" id="A0A6N4SRX2"/>
<evidence type="ECO:0000259" key="1">
    <source>
        <dbReference type="PROSITE" id="PS50093"/>
    </source>
</evidence>
<evidence type="ECO:0000313" key="3">
    <source>
        <dbReference type="Proteomes" id="UP000001822"/>
    </source>
</evidence>
<proteinExistence type="predicted"/>
<evidence type="ECO:0000313" key="2">
    <source>
        <dbReference type="EMBL" id="ABG59065.1"/>
    </source>
</evidence>
<keyword evidence="3" id="KW-1185">Reference proteome</keyword>
<sequence length="749" mass="80260">MLSSFICKRRIIYAHMRFYRQYIQHFFVCLLILTVSIRTYAAGITVSVVVNGNTVIPGPSKTVFVCKGGIYNLKSSNIATPPPAGLPIYEWKNLDSTGATLTGNQINTFNAGRWVSTIKYYNTSTGTYTSASDTVHLVYTSSSSFAITTTTGAPVSGTNINICGSIDSTFLVSPGFTDYKWYKNSTTNLVSSTNSLTFTNAVLSASEGTVSFFVTAKNSSGCDVSAQQNVRRDNSVVVDLGPDISPCLGTPVTLSSPSSTPPNVVISYRWNTNAITQTISVNTSGKYKLTISNLGSKCRNTDSVNVTFLTGPSVTISKDTTICKNTSVQLNAQATGTGTYTYSWSPAAGLSNSSISNPIATPVNEGPTTYTVSVTGSSGCGSGTTKSTKVTVLPAYATAYGSVDAGNDTSICYLSGAQLAPTTTSLYPATYSWSWSPATGLSSSSIQNPTLTLTTPGIQKYVVTATDDRGCAYKDSVNVTNLSELTTTTNFLDSTICADTPIRLFAFASGGSLTGYSFNFTPAIDSVSGNILTLYPIDSTYHILVSSTDSDGCTSPEVDVTIKGYRPYVHIANAMDTIGYGGNPLVLVANIASNPDVTVDWYEQYTDTYLSSGLTYTSTTDQAIYAFATDSYYTCFNRDSVSITHIDADLHALFIPNVFSPKASNPENQHLKVYGTYIQEEAFSFRIYNQWGQLVYQTNSFIEANTLGWSGEFKGNEGGQSTNVYTYTLEGKFYDGLAFNKAGTATMLR</sequence>
<dbReference type="SUPFAM" id="SSF49299">
    <property type="entry name" value="PKD domain"/>
    <property type="match status" value="3"/>
</dbReference>
<dbReference type="KEGG" id="chu:CHU_1798"/>
<dbReference type="Pfam" id="PF13585">
    <property type="entry name" value="CHU_C"/>
    <property type="match status" value="1"/>
</dbReference>
<protein>
    <recommendedName>
        <fullName evidence="1">PKD domain-containing protein</fullName>
    </recommendedName>
</protein>
<dbReference type="InterPro" id="IPR035986">
    <property type="entry name" value="PKD_dom_sf"/>
</dbReference>